<dbReference type="PANTHER" id="PTHR10755">
    <property type="entry name" value="COPROPORPHYRINOGEN III OXIDASE, MITOCHONDRIAL"/>
    <property type="match status" value="1"/>
</dbReference>
<evidence type="ECO:0000256" key="5">
    <source>
        <dbReference type="ARBA" id="ARBA00023002"/>
    </source>
</evidence>
<dbReference type="EMBL" id="JAGHKP010000001">
    <property type="protein sequence ID" value="MBO9151163.1"/>
    <property type="molecule type" value="Genomic_DNA"/>
</dbReference>
<dbReference type="PIRSF" id="PIRSF000166">
    <property type="entry name" value="Coproporphyri_ox"/>
    <property type="match status" value="1"/>
</dbReference>
<keyword evidence="7" id="KW-0627">Porphyrin biosynthesis</keyword>
<gene>
    <name evidence="8" type="primary">hemF</name>
    <name evidence="8" type="ORF">J7I43_03020</name>
</gene>
<dbReference type="EC" id="1.3.3.3" evidence="4"/>
<dbReference type="InterPro" id="IPR036406">
    <property type="entry name" value="Coprogen_oxidase_aer_sf"/>
</dbReference>
<dbReference type="PRINTS" id="PR00073">
    <property type="entry name" value="COPRGNOXDASE"/>
</dbReference>
<comment type="subunit">
    <text evidence="3">Homodimer.</text>
</comment>
<organism evidence="8 9">
    <name type="scientific">Chitinophaga chungangae</name>
    <dbReference type="NCBI Taxonomy" id="2821488"/>
    <lineage>
        <taxon>Bacteria</taxon>
        <taxon>Pseudomonadati</taxon>
        <taxon>Bacteroidota</taxon>
        <taxon>Chitinophagia</taxon>
        <taxon>Chitinophagales</taxon>
        <taxon>Chitinophagaceae</taxon>
        <taxon>Chitinophaga</taxon>
    </lineage>
</organism>
<dbReference type="Proteomes" id="UP000679126">
    <property type="component" value="Unassembled WGS sequence"/>
</dbReference>
<accession>A0ABS3YA01</accession>
<evidence type="ECO:0000313" key="9">
    <source>
        <dbReference type="Proteomes" id="UP000679126"/>
    </source>
</evidence>
<evidence type="ECO:0000256" key="7">
    <source>
        <dbReference type="ARBA" id="ARBA00023244"/>
    </source>
</evidence>
<evidence type="ECO:0000256" key="1">
    <source>
        <dbReference type="ARBA" id="ARBA00005168"/>
    </source>
</evidence>
<dbReference type="SUPFAM" id="SSF102886">
    <property type="entry name" value="Coproporphyrinogen III oxidase"/>
    <property type="match status" value="1"/>
</dbReference>
<comment type="caution">
    <text evidence="8">The sequence shown here is derived from an EMBL/GenBank/DDBJ whole genome shotgun (WGS) entry which is preliminary data.</text>
</comment>
<protein>
    <recommendedName>
        <fullName evidence="4">coproporphyrinogen oxidase</fullName>
        <ecNumber evidence="4">1.3.3.3</ecNumber>
    </recommendedName>
</protein>
<keyword evidence="9" id="KW-1185">Reference proteome</keyword>
<keyword evidence="5 8" id="KW-0560">Oxidoreductase</keyword>
<dbReference type="Pfam" id="PF01218">
    <property type="entry name" value="Coprogen_oxidas"/>
    <property type="match status" value="1"/>
</dbReference>
<dbReference type="NCBIfam" id="NF003727">
    <property type="entry name" value="PRK05330.1"/>
    <property type="match status" value="1"/>
</dbReference>
<name>A0ABS3YA01_9BACT</name>
<dbReference type="GO" id="GO:0004109">
    <property type="term" value="F:coproporphyrinogen oxidase activity"/>
    <property type="evidence" value="ECO:0007669"/>
    <property type="project" value="UniProtKB-EC"/>
</dbReference>
<dbReference type="PANTHER" id="PTHR10755:SF0">
    <property type="entry name" value="OXYGEN-DEPENDENT COPROPORPHYRINOGEN-III OXIDASE, MITOCHONDRIAL"/>
    <property type="match status" value="1"/>
</dbReference>
<evidence type="ECO:0000313" key="8">
    <source>
        <dbReference type="EMBL" id="MBO9151163.1"/>
    </source>
</evidence>
<dbReference type="Gene3D" id="3.40.1500.10">
    <property type="entry name" value="Coproporphyrinogen III oxidase, aerobic"/>
    <property type="match status" value="1"/>
</dbReference>
<evidence type="ECO:0000256" key="4">
    <source>
        <dbReference type="ARBA" id="ARBA00012869"/>
    </source>
</evidence>
<dbReference type="InterPro" id="IPR001260">
    <property type="entry name" value="Coprogen_oxidase_aer"/>
</dbReference>
<comment type="similarity">
    <text evidence="2">Belongs to the aerobic coproporphyrinogen-III oxidase family.</text>
</comment>
<proteinExistence type="inferred from homology"/>
<evidence type="ECO:0000256" key="2">
    <source>
        <dbReference type="ARBA" id="ARBA00010644"/>
    </source>
</evidence>
<evidence type="ECO:0000256" key="6">
    <source>
        <dbReference type="ARBA" id="ARBA00023133"/>
    </source>
</evidence>
<keyword evidence="6" id="KW-0350">Heme biosynthesis</keyword>
<reference evidence="9" key="1">
    <citation type="submission" date="2021-03" db="EMBL/GenBank/DDBJ databases">
        <title>Assistant Professor.</title>
        <authorList>
            <person name="Huq M.A."/>
        </authorList>
    </citation>
    <scope>NUCLEOTIDE SEQUENCE [LARGE SCALE GENOMIC DNA]</scope>
    <source>
        <strain evidence="9">MAH-28</strain>
    </source>
</reference>
<dbReference type="RefSeq" id="WP_236023282.1">
    <property type="nucleotide sequence ID" value="NZ_JAGHKP010000001.1"/>
</dbReference>
<sequence>MSIKDEFISFIHQLQNDICHGLETADGKAKFREDRWERAGGGGGITRVIADGNVFQKGGVNTSVVHGTLPAVMAQQFNVADNSSFLAAGISLVIHPQNPFVPTVHANWRYFELYGENGEVKDSWFGGGADLTPYYIFEEDGAHFHRTFKDACDPFGKELYPQYKKHCDEYFINKHRNNEARGIGGIFYDYLRPQPERTAEDLLKFQVAVGGSFIASYLPLVNKRKELPYTEAQTDWQEYRRGRYVEFNLIHDRGTLFGLKTNGRIESILMSLPPRARWEYDFQPEPGSEEARLLEYLKPREWVKD</sequence>
<evidence type="ECO:0000256" key="3">
    <source>
        <dbReference type="ARBA" id="ARBA00011738"/>
    </source>
</evidence>
<comment type="pathway">
    <text evidence="1">Porphyrin-containing compound metabolism; protoporphyrin-IX biosynthesis; protoporphyrinogen-IX from coproporphyrinogen-III (O2 route): step 1/1.</text>
</comment>